<evidence type="ECO:0000313" key="5">
    <source>
        <dbReference type="EMBL" id="SFL03867.1"/>
    </source>
</evidence>
<proteinExistence type="predicted"/>
<feature type="domain" description="TPM" evidence="4">
    <location>
        <begin position="31"/>
        <end position="155"/>
    </location>
</feature>
<evidence type="ECO:0000256" key="3">
    <source>
        <dbReference type="SAM" id="SignalP"/>
    </source>
</evidence>
<keyword evidence="3" id="KW-0732">Signal</keyword>
<dbReference type="RefSeq" id="WP_170846739.1">
    <property type="nucleotide sequence ID" value="NZ_FOSZ01000004.1"/>
</dbReference>
<accession>A0A1I4EH04</accession>
<feature type="chain" id="PRO_5011641694" description="TPM domain-containing protein" evidence="3">
    <location>
        <begin position="21"/>
        <end position="350"/>
    </location>
</feature>
<name>A0A1I4EH04_9RHOB</name>
<evidence type="ECO:0000259" key="4">
    <source>
        <dbReference type="Pfam" id="PF04536"/>
    </source>
</evidence>
<dbReference type="Pfam" id="PF04536">
    <property type="entry name" value="TPM_phosphatase"/>
    <property type="match status" value="1"/>
</dbReference>
<keyword evidence="2" id="KW-0472">Membrane</keyword>
<organism evidence="5 6">
    <name type="scientific">Shimia haliotis</name>
    <dbReference type="NCBI Taxonomy" id="1280847"/>
    <lineage>
        <taxon>Bacteria</taxon>
        <taxon>Pseudomonadati</taxon>
        <taxon>Pseudomonadota</taxon>
        <taxon>Alphaproteobacteria</taxon>
        <taxon>Rhodobacterales</taxon>
        <taxon>Roseobacteraceae</taxon>
    </lineage>
</organism>
<feature type="compositionally biased region" description="Gly residues" evidence="1">
    <location>
        <begin position="334"/>
        <end position="350"/>
    </location>
</feature>
<dbReference type="AlphaFoldDB" id="A0A1I4EH04"/>
<dbReference type="Gene3D" id="3.10.310.50">
    <property type="match status" value="1"/>
</dbReference>
<keyword evidence="6" id="KW-1185">Reference proteome</keyword>
<evidence type="ECO:0000313" key="6">
    <source>
        <dbReference type="Proteomes" id="UP000198851"/>
    </source>
</evidence>
<gene>
    <name evidence="5" type="ORF">SAMN04488036_104217</name>
</gene>
<sequence>MRNLLLSLVACFVWINAALAADYPNYDELYVNDFAFLLSEQEELKIREKLVELRRDHGIEFTIVTIDSMFSYAHNGQIEPFATGLFNHWGVGDAERNDGVMMLVAVNDRLMRIEVGSGYGSDKNTPMKNIIDTVITPHFKKGDYFTGINTGVDYVFHNLTGQWPGEADATGVEKALNATRRTVDRIGAWIYAVWAAAAGAAVLLFRRWKRNRPRRCPNDGSKMERIQEDLDDDYLQAGQITEERLKSKDYDVWCCMRCDHRTIEGYKNLFSRYGACRSCNYKTLESDSTILESATTTSTGKKRIDYSCHHCHDSWSVTRVIPKKSSSSSSSGGSSFGGGSSSGGGASGSW</sequence>
<keyword evidence="2" id="KW-1133">Transmembrane helix</keyword>
<reference evidence="6" key="1">
    <citation type="submission" date="2016-10" db="EMBL/GenBank/DDBJ databases">
        <authorList>
            <person name="Varghese N."/>
            <person name="Submissions S."/>
        </authorList>
    </citation>
    <scope>NUCLEOTIDE SEQUENCE [LARGE SCALE GENOMIC DNA]</scope>
    <source>
        <strain evidence="6">DSM 28453</strain>
    </source>
</reference>
<evidence type="ECO:0000256" key="1">
    <source>
        <dbReference type="SAM" id="MobiDB-lite"/>
    </source>
</evidence>
<evidence type="ECO:0000256" key="2">
    <source>
        <dbReference type="SAM" id="Phobius"/>
    </source>
</evidence>
<dbReference type="Proteomes" id="UP000198851">
    <property type="component" value="Unassembled WGS sequence"/>
</dbReference>
<dbReference type="PANTHER" id="PTHR30373">
    <property type="entry name" value="UPF0603 PROTEIN YGCG"/>
    <property type="match status" value="1"/>
</dbReference>
<dbReference type="InterPro" id="IPR007621">
    <property type="entry name" value="TPM_dom"/>
</dbReference>
<protein>
    <recommendedName>
        <fullName evidence="4">TPM domain-containing protein</fullName>
    </recommendedName>
</protein>
<feature type="signal peptide" evidence="3">
    <location>
        <begin position="1"/>
        <end position="20"/>
    </location>
</feature>
<dbReference type="EMBL" id="FOSZ01000004">
    <property type="protein sequence ID" value="SFL03867.1"/>
    <property type="molecule type" value="Genomic_DNA"/>
</dbReference>
<keyword evidence="2" id="KW-0812">Transmembrane</keyword>
<feature type="region of interest" description="Disordered" evidence="1">
    <location>
        <begin position="323"/>
        <end position="350"/>
    </location>
</feature>
<feature type="transmembrane region" description="Helical" evidence="2">
    <location>
        <begin position="186"/>
        <end position="205"/>
    </location>
</feature>
<dbReference type="PANTHER" id="PTHR30373:SF2">
    <property type="entry name" value="UPF0603 PROTEIN YGCG"/>
    <property type="match status" value="1"/>
</dbReference>
<dbReference type="STRING" id="1280847.SAMN04488036_104217"/>